<dbReference type="InterPro" id="IPR017896">
    <property type="entry name" value="4Fe4S_Fe-S-bd"/>
</dbReference>
<dbReference type="Gene3D" id="1.10.15.40">
    <property type="entry name" value="Electron transport complex subunit B, putative Fe-S cluster"/>
    <property type="match status" value="1"/>
</dbReference>
<dbReference type="InterPro" id="IPR010207">
    <property type="entry name" value="Elect_transpt_cplx_RnfB/RsxB"/>
</dbReference>
<evidence type="ECO:0000256" key="9">
    <source>
        <dbReference type="ARBA" id="ARBA00023136"/>
    </source>
</evidence>
<dbReference type="RefSeq" id="WP_179237766.1">
    <property type="nucleotide sequence ID" value="NZ_JACBNQ010000007.1"/>
</dbReference>
<evidence type="ECO:0000313" key="13">
    <source>
        <dbReference type="EMBL" id="NYB74074.1"/>
    </source>
</evidence>
<evidence type="ECO:0000256" key="6">
    <source>
        <dbReference type="ARBA" id="ARBA00022982"/>
    </source>
</evidence>
<dbReference type="Gene3D" id="3.30.70.20">
    <property type="match status" value="2"/>
</dbReference>
<accession>A0A974BIZ9</accession>
<keyword evidence="3 10" id="KW-0479">Metal-binding</keyword>
<comment type="caution">
    <text evidence="10">Lacks conserved residue(s) required for the propagation of feature annotation.</text>
</comment>
<keyword evidence="14" id="KW-1185">Reference proteome</keyword>
<evidence type="ECO:0000259" key="12">
    <source>
        <dbReference type="PROSITE" id="PS51656"/>
    </source>
</evidence>
<feature type="binding site" evidence="10">
    <location>
        <position position="179"/>
    </location>
    <ligand>
        <name>[4Fe-4S] cluster</name>
        <dbReference type="ChEBI" id="CHEBI:49883"/>
        <label>2</label>
    </ligand>
</feature>
<dbReference type="InterPro" id="IPR007202">
    <property type="entry name" value="4Fe-4S_dom"/>
</dbReference>
<organism evidence="13 14">
    <name type="scientific">Sedimentibacter hydroxybenzoicus DSM 7310</name>
    <dbReference type="NCBI Taxonomy" id="1123245"/>
    <lineage>
        <taxon>Bacteria</taxon>
        <taxon>Bacillati</taxon>
        <taxon>Bacillota</taxon>
        <taxon>Tissierellia</taxon>
        <taxon>Sedimentibacter</taxon>
    </lineage>
</organism>
<keyword evidence="6 10" id="KW-0249">Electron transport</keyword>
<feature type="binding site" evidence="10">
    <location>
        <position position="140"/>
    </location>
    <ligand>
        <name>[4Fe-4S] cluster</name>
        <dbReference type="ChEBI" id="CHEBI:49883"/>
        <label>2</label>
    </ligand>
</feature>
<feature type="region of interest" description="Hydrophobic" evidence="10">
    <location>
        <begin position="1"/>
        <end position="25"/>
    </location>
</feature>
<feature type="domain" description="4Fe-4S" evidence="12">
    <location>
        <begin position="31"/>
        <end position="90"/>
    </location>
</feature>
<feature type="domain" description="4Fe-4S ferredoxin-type" evidence="11">
    <location>
        <begin position="203"/>
        <end position="233"/>
    </location>
</feature>
<feature type="binding site" evidence="10">
    <location>
        <position position="56"/>
    </location>
    <ligand>
        <name>[4Fe-4S] cluster</name>
        <dbReference type="ChEBI" id="CHEBI:49883"/>
        <label>1</label>
    </ligand>
</feature>
<comment type="caution">
    <text evidence="13">The sequence shown here is derived from an EMBL/GenBank/DDBJ whole genome shotgun (WGS) entry which is preliminary data.</text>
</comment>
<feature type="binding site" evidence="10">
    <location>
        <position position="48"/>
    </location>
    <ligand>
        <name>[4Fe-4S] cluster</name>
        <dbReference type="ChEBI" id="CHEBI:49883"/>
        <label>1</label>
    </ligand>
</feature>
<dbReference type="PROSITE" id="PS51379">
    <property type="entry name" value="4FE4S_FER_2"/>
    <property type="match status" value="3"/>
</dbReference>
<dbReference type="GO" id="GO:0022900">
    <property type="term" value="P:electron transport chain"/>
    <property type="evidence" value="ECO:0007669"/>
    <property type="project" value="UniProtKB-UniRule"/>
</dbReference>
<dbReference type="PANTHER" id="PTHR43560">
    <property type="entry name" value="ION-TRANSLOCATING OXIDOREDUCTASE COMPLEX SUBUNIT B"/>
    <property type="match status" value="1"/>
</dbReference>
<dbReference type="InterPro" id="IPR050395">
    <property type="entry name" value="4Fe4S_Ferredoxin_RnfB"/>
</dbReference>
<reference evidence="13" key="1">
    <citation type="submission" date="2020-07" db="EMBL/GenBank/DDBJ databases">
        <title>Genomic analysis of a strain of Sedimentibacter Hydroxybenzoicus DSM7310.</title>
        <authorList>
            <person name="Ma S."/>
        </authorList>
    </citation>
    <scope>NUCLEOTIDE SEQUENCE</scope>
    <source>
        <strain evidence="13">DSM 7310</strain>
    </source>
</reference>
<gene>
    <name evidence="10" type="primary">rnfB</name>
    <name evidence="13" type="ORF">HZF24_07955</name>
</gene>
<dbReference type="PROSITE" id="PS51656">
    <property type="entry name" value="4FE4S"/>
    <property type="match status" value="1"/>
</dbReference>
<keyword evidence="7 10" id="KW-0408">Iron</keyword>
<evidence type="ECO:0000256" key="4">
    <source>
        <dbReference type="ARBA" id="ARBA00022737"/>
    </source>
</evidence>
<feature type="domain" description="4Fe-4S ferredoxin-type" evidence="11">
    <location>
        <begin position="234"/>
        <end position="263"/>
    </location>
</feature>
<feature type="binding site" evidence="10">
    <location>
        <position position="136"/>
    </location>
    <ligand>
        <name>[4Fe-4S] cluster</name>
        <dbReference type="ChEBI" id="CHEBI:49883"/>
        <label>2</label>
    </ligand>
</feature>
<comment type="cofactor">
    <cofactor evidence="10">
        <name>[4Fe-4S] cluster</name>
        <dbReference type="ChEBI" id="CHEBI:49883"/>
    </cofactor>
    <text evidence="10">Binds 3 [4Fe-4S] clusters.</text>
</comment>
<feature type="binding site" evidence="10">
    <location>
        <position position="73"/>
    </location>
    <ligand>
        <name>[4Fe-4S] cluster</name>
        <dbReference type="ChEBI" id="CHEBI:49883"/>
        <label>1</label>
    </ligand>
</feature>
<dbReference type="Proteomes" id="UP000611629">
    <property type="component" value="Unassembled WGS sequence"/>
</dbReference>
<dbReference type="InterPro" id="IPR017900">
    <property type="entry name" value="4Fe4S_Fe_S_CS"/>
</dbReference>
<evidence type="ECO:0000256" key="2">
    <source>
        <dbReference type="ARBA" id="ARBA00022485"/>
    </source>
</evidence>
<keyword evidence="10" id="KW-1003">Cell membrane</keyword>
<dbReference type="CDD" id="cd10549">
    <property type="entry name" value="MtMvhB_like"/>
    <property type="match status" value="1"/>
</dbReference>
<evidence type="ECO:0000256" key="5">
    <source>
        <dbReference type="ARBA" id="ARBA00022967"/>
    </source>
</evidence>
<feature type="binding site" evidence="10">
    <location>
        <position position="146"/>
    </location>
    <ligand>
        <name>[4Fe-4S] cluster</name>
        <dbReference type="ChEBI" id="CHEBI:49883"/>
        <label>2</label>
    </ligand>
</feature>
<keyword evidence="8 10" id="KW-0411">Iron-sulfur</keyword>
<dbReference type="SUPFAM" id="SSF54862">
    <property type="entry name" value="4Fe-4S ferredoxins"/>
    <property type="match status" value="2"/>
</dbReference>
<comment type="subunit">
    <text evidence="10">The complex is composed of six subunits: RnfA, RnfB, RnfC, RnfD, RnfE and RnfG.</text>
</comment>
<keyword evidence="2 10" id="KW-0004">4Fe-4S</keyword>
<comment type="subcellular location">
    <subcellularLocation>
        <location evidence="10">Cell membrane</location>
    </subcellularLocation>
</comment>
<sequence length="268" mass="28167">MVIIKAVGVLGGLGILAGALLAVASKIFHVEVDQKVIEVRNILPGANCGACGFPGCDGLANAIAEGKAPANACPVANKEKHEQIAAIMGTTAGETDKKVAHVICQGCDSVAKKKFEYEGVKDCKAAAAIQGGDKSCDKGCLGYGNCKVVCDFDAIEIVDGLAIIDKEKCTSCGKCLEECPKAVITWVPYKNNVIVACNNKDFGKAVKDVCTVGCIGCKICEKNCEFDAIHVKDNLAKVDYDKCTHCMVCVQKCPTKSIRGDLTVIESN</sequence>
<dbReference type="PROSITE" id="PS00198">
    <property type="entry name" value="4FE4S_FER_1"/>
    <property type="match status" value="1"/>
</dbReference>
<feature type="domain" description="4Fe-4S ferredoxin-type" evidence="11">
    <location>
        <begin position="160"/>
        <end position="189"/>
    </location>
</feature>
<name>A0A974BIZ9_SEDHY</name>
<feature type="binding site" evidence="10">
    <location>
        <position position="172"/>
    </location>
    <ligand>
        <name>[4Fe-4S] cluster</name>
        <dbReference type="ChEBI" id="CHEBI:49883"/>
        <label>3</label>
    </ligand>
</feature>
<evidence type="ECO:0000256" key="3">
    <source>
        <dbReference type="ARBA" id="ARBA00022723"/>
    </source>
</evidence>
<comment type="similarity">
    <text evidence="10">Belongs to the 4Fe4S bacterial-type ferredoxin family. RnfB subfamily.</text>
</comment>
<dbReference type="PANTHER" id="PTHR43560:SF1">
    <property type="entry name" value="ION-TRANSLOCATING OXIDOREDUCTASE COMPLEX SUBUNIT B"/>
    <property type="match status" value="1"/>
</dbReference>
<dbReference type="HAMAP" id="MF_00463">
    <property type="entry name" value="RsxB_RnfB"/>
    <property type="match status" value="1"/>
</dbReference>
<evidence type="ECO:0000256" key="8">
    <source>
        <dbReference type="ARBA" id="ARBA00023014"/>
    </source>
</evidence>
<evidence type="ECO:0000259" key="11">
    <source>
        <dbReference type="PROSITE" id="PS51379"/>
    </source>
</evidence>
<protein>
    <recommendedName>
        <fullName evidence="10">Ion-translocating oxidoreductase complex subunit B</fullName>
        <ecNumber evidence="10">7.-.-.-</ecNumber>
    </recommendedName>
    <alternativeName>
        <fullName evidence="10">Rnf electron transport complex subunit B</fullName>
    </alternativeName>
</protein>
<keyword evidence="9 10" id="KW-0472">Membrane</keyword>
<dbReference type="Pfam" id="PF04060">
    <property type="entry name" value="FeS"/>
    <property type="match status" value="1"/>
</dbReference>
<dbReference type="EC" id="7.-.-.-" evidence="10"/>
<feature type="binding site" evidence="10">
    <location>
        <position position="175"/>
    </location>
    <ligand>
        <name>[4Fe-4S] cluster</name>
        <dbReference type="ChEBI" id="CHEBI:49883"/>
        <label>3</label>
    </ligand>
</feature>
<dbReference type="AlphaFoldDB" id="A0A974BIZ9"/>
<keyword evidence="5 10" id="KW-1278">Translocase</keyword>
<dbReference type="Pfam" id="PF00037">
    <property type="entry name" value="Fer4"/>
    <property type="match status" value="1"/>
</dbReference>
<dbReference type="GO" id="GO:0046872">
    <property type="term" value="F:metal ion binding"/>
    <property type="evidence" value="ECO:0007669"/>
    <property type="project" value="UniProtKB-KW"/>
</dbReference>
<dbReference type="GO" id="GO:0009055">
    <property type="term" value="F:electron transfer activity"/>
    <property type="evidence" value="ECO:0007669"/>
    <property type="project" value="InterPro"/>
</dbReference>
<evidence type="ECO:0000313" key="14">
    <source>
        <dbReference type="Proteomes" id="UP000611629"/>
    </source>
</evidence>
<evidence type="ECO:0000256" key="1">
    <source>
        <dbReference type="ARBA" id="ARBA00022448"/>
    </source>
</evidence>
<comment type="function">
    <text evidence="10">Part of a membrane-bound complex that couples electron transfer with translocation of ions across the membrane.</text>
</comment>
<feature type="binding site" evidence="10">
    <location>
        <position position="150"/>
    </location>
    <ligand>
        <name>[4Fe-4S] cluster</name>
        <dbReference type="ChEBI" id="CHEBI:49883"/>
        <label>3</label>
    </ligand>
</feature>
<evidence type="ECO:0000256" key="7">
    <source>
        <dbReference type="ARBA" id="ARBA00023004"/>
    </source>
</evidence>
<evidence type="ECO:0000256" key="10">
    <source>
        <dbReference type="HAMAP-Rule" id="MF_00463"/>
    </source>
</evidence>
<keyword evidence="1 10" id="KW-0813">Transport</keyword>
<dbReference type="NCBIfam" id="TIGR01944">
    <property type="entry name" value="rnfB"/>
    <property type="match status" value="1"/>
</dbReference>
<keyword evidence="4 10" id="KW-0677">Repeat</keyword>
<dbReference type="Pfam" id="PF13187">
    <property type="entry name" value="Fer4_9"/>
    <property type="match status" value="1"/>
</dbReference>
<feature type="binding site" evidence="10">
    <location>
        <position position="169"/>
    </location>
    <ligand>
        <name>[4Fe-4S] cluster</name>
        <dbReference type="ChEBI" id="CHEBI:49883"/>
        <label>3</label>
    </ligand>
</feature>
<dbReference type="GO" id="GO:0051539">
    <property type="term" value="F:4 iron, 4 sulfur cluster binding"/>
    <property type="evidence" value="ECO:0007669"/>
    <property type="project" value="UniProtKB-UniRule"/>
</dbReference>
<dbReference type="GO" id="GO:0005886">
    <property type="term" value="C:plasma membrane"/>
    <property type="evidence" value="ECO:0007669"/>
    <property type="project" value="UniProtKB-SubCell"/>
</dbReference>
<dbReference type="EMBL" id="JACBNQ010000007">
    <property type="protein sequence ID" value="NYB74074.1"/>
    <property type="molecule type" value="Genomic_DNA"/>
</dbReference>
<proteinExistence type="inferred from homology"/>
<feature type="binding site" evidence="10">
    <location>
        <position position="51"/>
    </location>
    <ligand>
        <name>[4Fe-4S] cluster</name>
        <dbReference type="ChEBI" id="CHEBI:49883"/>
        <label>1</label>
    </ligand>
</feature>